<reference evidence="1 2" key="1">
    <citation type="submission" date="2018-07" db="EMBL/GenBank/DDBJ databases">
        <title>Genome assembly of strain KB82.</title>
        <authorList>
            <person name="Kukolya J."/>
            <person name="Horvath B."/>
            <person name="Nagy I."/>
            <person name="Toth A."/>
        </authorList>
    </citation>
    <scope>NUCLEOTIDE SEQUENCE [LARGE SCALE GENOMIC DNA]</scope>
    <source>
        <strain evidence="1 2">Kb82</strain>
    </source>
</reference>
<dbReference type="Pfam" id="PF06764">
    <property type="entry name" value="DUF1223"/>
    <property type="match status" value="1"/>
</dbReference>
<dbReference type="SUPFAM" id="SSF52833">
    <property type="entry name" value="Thioredoxin-like"/>
    <property type="match status" value="1"/>
</dbReference>
<name>A0ABR9TSG1_9FLAO</name>
<dbReference type="Proteomes" id="UP000640614">
    <property type="component" value="Unassembled WGS sequence"/>
</dbReference>
<comment type="caution">
    <text evidence="1">The sequence shown here is derived from an EMBL/GenBank/DDBJ whole genome shotgun (WGS) entry which is preliminary data.</text>
</comment>
<dbReference type="InterPro" id="IPR036249">
    <property type="entry name" value="Thioredoxin-like_sf"/>
</dbReference>
<sequence length="246" mass="27949">MKNIKIIPILVLLFLFQGNRIWSQNSNNKGFTLLELFTSEGCSSCPPADELLGRIENENNNQLYILAYHVDYWDRQGWKDIFSQAKFTERQYEYAKWLGKEPVYTPQAVVNGKKDLIGSNEKEIRTAIKNRISKSQNLDLSVESGFTASKLKLNYTLDKISKDTKLLIAVVQKSAKSNVKRGENANRILAHYQIVRELQSVKLTSNLKGTVTLNLPKDFNSKDFAIIGFVQNNSDGTILTADRINL</sequence>
<dbReference type="EMBL" id="PRDM01000008">
    <property type="protein sequence ID" value="MBE8728285.1"/>
    <property type="molecule type" value="Genomic_DNA"/>
</dbReference>
<dbReference type="PANTHER" id="PTHR36057:SF1">
    <property type="entry name" value="LIPOPROTEIN LIPID ATTACHMENT SITE-LIKE PROTEIN, PUTATIVE (DUF1223)-RELATED"/>
    <property type="match status" value="1"/>
</dbReference>
<dbReference type="PANTHER" id="PTHR36057">
    <property type="match status" value="1"/>
</dbReference>
<dbReference type="RefSeq" id="WP_194141406.1">
    <property type="nucleotide sequence ID" value="NZ_PRDM01000008.1"/>
</dbReference>
<gene>
    <name evidence="1" type="ORF">C4F50_25525</name>
</gene>
<dbReference type="InterPro" id="IPR010634">
    <property type="entry name" value="DUF1223"/>
</dbReference>
<accession>A0ABR9TSG1</accession>
<evidence type="ECO:0000313" key="2">
    <source>
        <dbReference type="Proteomes" id="UP000640614"/>
    </source>
</evidence>
<protein>
    <submittedName>
        <fullName evidence="1">DUF1223 domain-containing protein</fullName>
    </submittedName>
</protein>
<proteinExistence type="predicted"/>
<keyword evidence="2" id="KW-1185">Reference proteome</keyword>
<organism evidence="1 2">
    <name type="scientific">Flavobacterium hungaricum</name>
    <dbReference type="NCBI Taxonomy" id="2082725"/>
    <lineage>
        <taxon>Bacteria</taxon>
        <taxon>Pseudomonadati</taxon>
        <taxon>Bacteroidota</taxon>
        <taxon>Flavobacteriia</taxon>
        <taxon>Flavobacteriales</taxon>
        <taxon>Flavobacteriaceae</taxon>
        <taxon>Flavobacterium</taxon>
    </lineage>
</organism>
<evidence type="ECO:0000313" key="1">
    <source>
        <dbReference type="EMBL" id="MBE8728285.1"/>
    </source>
</evidence>